<keyword evidence="5" id="KW-1185">Reference proteome</keyword>
<dbReference type="Proteomes" id="UP001159042">
    <property type="component" value="Unassembled WGS sequence"/>
</dbReference>
<keyword evidence="2" id="KW-0472">Membrane</keyword>
<dbReference type="InterPro" id="IPR040346">
    <property type="entry name" value="GEX1/Brambleberry"/>
</dbReference>
<comment type="caution">
    <text evidence="4">The sequence shown here is derived from an EMBL/GenBank/DDBJ whole genome shotgun (WGS) entry which is preliminary data.</text>
</comment>
<evidence type="ECO:0008006" key="6">
    <source>
        <dbReference type="Google" id="ProtNLM"/>
    </source>
</evidence>
<evidence type="ECO:0000256" key="2">
    <source>
        <dbReference type="SAM" id="Phobius"/>
    </source>
</evidence>
<dbReference type="AlphaFoldDB" id="A0AAV8W3E5"/>
<evidence type="ECO:0000256" key="1">
    <source>
        <dbReference type="SAM" id="MobiDB-lite"/>
    </source>
</evidence>
<accession>A0AAV8W3E5</accession>
<feature type="signal peptide" evidence="3">
    <location>
        <begin position="1"/>
        <end position="22"/>
    </location>
</feature>
<name>A0AAV8W3E5_9CUCU</name>
<feature type="region of interest" description="Disordered" evidence="1">
    <location>
        <begin position="475"/>
        <end position="495"/>
    </location>
</feature>
<gene>
    <name evidence="4" type="ORF">NQ315_004816</name>
</gene>
<keyword evidence="2" id="KW-1133">Transmembrane helix</keyword>
<evidence type="ECO:0000313" key="5">
    <source>
        <dbReference type="Proteomes" id="UP001159042"/>
    </source>
</evidence>
<evidence type="ECO:0000313" key="4">
    <source>
        <dbReference type="EMBL" id="KAJ8920677.1"/>
    </source>
</evidence>
<protein>
    <recommendedName>
        <fullName evidence="6">Protein brambleberry</fullName>
    </recommendedName>
</protein>
<dbReference type="PANTHER" id="PTHR33538">
    <property type="entry name" value="PROTEIN GAMETE EXPRESSED 1"/>
    <property type="match status" value="1"/>
</dbReference>
<evidence type="ECO:0000256" key="3">
    <source>
        <dbReference type="SAM" id="SignalP"/>
    </source>
</evidence>
<feature type="transmembrane region" description="Helical" evidence="2">
    <location>
        <begin position="400"/>
        <end position="418"/>
    </location>
</feature>
<reference evidence="4 5" key="1">
    <citation type="journal article" date="2023" name="Insect Mol. Biol.">
        <title>Genome sequencing provides insights into the evolution of gene families encoding plant cell wall-degrading enzymes in longhorned beetles.</title>
        <authorList>
            <person name="Shin N.R."/>
            <person name="Okamura Y."/>
            <person name="Kirsch R."/>
            <person name="Pauchet Y."/>
        </authorList>
    </citation>
    <scope>NUCLEOTIDE SEQUENCE [LARGE SCALE GENOMIC DNA]</scope>
    <source>
        <strain evidence="4">EAD_L_NR</strain>
    </source>
</reference>
<keyword evidence="2" id="KW-0812">Transmembrane</keyword>
<feature type="chain" id="PRO_5043406772" description="Protein brambleberry" evidence="3">
    <location>
        <begin position="23"/>
        <end position="586"/>
    </location>
</feature>
<feature type="transmembrane region" description="Helical" evidence="2">
    <location>
        <begin position="424"/>
        <end position="443"/>
    </location>
</feature>
<feature type="transmembrane region" description="Helical" evidence="2">
    <location>
        <begin position="372"/>
        <end position="393"/>
    </location>
</feature>
<sequence>MQGIVYICIIILCLIHENTVKSGFVDYISSVGNYFGLHSEEKDDNVDLEPYNRKIPYEVSTTDEKFLNEAAKLTGVALSELDFCQQRVVLKLKSDCDKMNDETLAKMAVHLLNCQSFVEGRQIFPCTEEMSIKDCTIRMDSDTWTSYHLMSNRVRAVCYNIRQIQFRGLAEYTVNRLMDVAKDQLKTLGKIASGQESLKSLADTTYVVLNKGHQHLAKQQENIQRAQFHGQLAIEDNIKRLTDEKRLISDTHKQLIEMTQNMQNKLGYSLQQLDEHNRESEISHQDLIEDVVKIEGKVQEIFKKIEQSSDMLLKQNEYFKTQYGATLKNLQEVNETVHSLVVLVGSTRKALEDRLTWITTALGGTDLAVERLYIILWHSALMLISMLACAFLSARESTRLVVVTLPPLNLFAALFGDWHMDPVLLMSTLGGFIAVQTILLYAVSLKSKTNGALQWPKQKNTDENPSIIYNSSKEFVSSTRDDDGTKASSYQPNHSKPIIDADDKDVIYRNEDDSCKDTFHSLTPPVSRNGYYNVRSRSRSTTPLYLNTSLRSPCHANTRTGTRCKLSSLPGRDYCYRHQSGDSIIS</sequence>
<dbReference type="EMBL" id="JANEYG010000013">
    <property type="protein sequence ID" value="KAJ8920677.1"/>
    <property type="molecule type" value="Genomic_DNA"/>
</dbReference>
<proteinExistence type="predicted"/>
<dbReference type="PANTHER" id="PTHR33538:SF1">
    <property type="entry name" value="PROTEIN BRAMBLEBERRY"/>
    <property type="match status" value="1"/>
</dbReference>
<organism evidence="4 5">
    <name type="scientific">Exocentrus adspersus</name>
    <dbReference type="NCBI Taxonomy" id="1586481"/>
    <lineage>
        <taxon>Eukaryota</taxon>
        <taxon>Metazoa</taxon>
        <taxon>Ecdysozoa</taxon>
        <taxon>Arthropoda</taxon>
        <taxon>Hexapoda</taxon>
        <taxon>Insecta</taxon>
        <taxon>Pterygota</taxon>
        <taxon>Neoptera</taxon>
        <taxon>Endopterygota</taxon>
        <taxon>Coleoptera</taxon>
        <taxon>Polyphaga</taxon>
        <taxon>Cucujiformia</taxon>
        <taxon>Chrysomeloidea</taxon>
        <taxon>Cerambycidae</taxon>
        <taxon>Lamiinae</taxon>
        <taxon>Acanthocinini</taxon>
        <taxon>Exocentrus</taxon>
    </lineage>
</organism>
<keyword evidence="3" id="KW-0732">Signal</keyword>